<evidence type="ECO:0008006" key="3">
    <source>
        <dbReference type="Google" id="ProtNLM"/>
    </source>
</evidence>
<evidence type="ECO:0000313" key="2">
    <source>
        <dbReference type="Proteomes" id="UP000243778"/>
    </source>
</evidence>
<accession>A0A1H3C0P0</accession>
<keyword evidence="2" id="KW-1185">Reference proteome</keyword>
<gene>
    <name evidence="1" type="ORF">SAMN05216287_3046</name>
</gene>
<dbReference type="OrthoDB" id="5703571at2"/>
<evidence type="ECO:0000313" key="1">
    <source>
        <dbReference type="EMBL" id="SDX47707.1"/>
    </source>
</evidence>
<dbReference type="AlphaFoldDB" id="A0A1H3C0P0"/>
<name>A0A1H3C0P0_9PSED</name>
<reference evidence="2" key="1">
    <citation type="submission" date="2016-10" db="EMBL/GenBank/DDBJ databases">
        <authorList>
            <person name="Varghese N."/>
            <person name="Submissions S."/>
        </authorList>
    </citation>
    <scope>NUCLEOTIDE SEQUENCE [LARGE SCALE GENOMIC DNA]</scope>
    <source>
        <strain evidence="2">NRRL B-59562</strain>
    </source>
</reference>
<protein>
    <recommendedName>
        <fullName evidence="3">Tryptophan synthase subunit beta</fullName>
    </recommendedName>
</protein>
<dbReference type="EMBL" id="FNNU01000004">
    <property type="protein sequence ID" value="SDX47707.1"/>
    <property type="molecule type" value="Genomic_DNA"/>
</dbReference>
<proteinExistence type="predicted"/>
<organism evidence="1 2">
    <name type="scientific">Pseudomonas kuykendallii</name>
    <dbReference type="NCBI Taxonomy" id="1007099"/>
    <lineage>
        <taxon>Bacteria</taxon>
        <taxon>Pseudomonadati</taxon>
        <taxon>Pseudomonadota</taxon>
        <taxon>Gammaproteobacteria</taxon>
        <taxon>Pseudomonadales</taxon>
        <taxon>Pseudomonadaceae</taxon>
        <taxon>Pseudomonas</taxon>
    </lineage>
</organism>
<dbReference type="STRING" id="1007099.SAMN05216287_3046"/>
<dbReference type="Proteomes" id="UP000243778">
    <property type="component" value="Unassembled WGS sequence"/>
</dbReference>
<sequence>MLYVQRDMQGQLVRVEAADFPGMTETLPADDQEVLAWYSNQSVETSLLQLKQSDLDMIRVLDDLLQLLMIKGVIRLTDLPAAAQAKLLNRNQAREALGGLNSLINEEEDGMI</sequence>
<dbReference type="RefSeq" id="WP_090229896.1">
    <property type="nucleotide sequence ID" value="NZ_FNNU01000004.1"/>
</dbReference>